<reference evidence="3 4" key="1">
    <citation type="submission" date="2020-11" db="EMBL/GenBank/DDBJ databases">
        <title>Erythrobacter sediminis sp. nov., a marine bacterium from a tidal flat of Garorim Bay.</title>
        <authorList>
            <person name="Kim D."/>
            <person name="Yoo Y."/>
            <person name="Kim J.-J."/>
        </authorList>
    </citation>
    <scope>NUCLEOTIDE SEQUENCE [LARGE SCALE GENOMIC DNA]</scope>
    <source>
        <strain evidence="3 4">JGD-13</strain>
    </source>
</reference>
<gene>
    <name evidence="3" type="ORF">I5L03_02670</name>
</gene>
<evidence type="ECO:0000259" key="2">
    <source>
        <dbReference type="Pfam" id="PF03703"/>
    </source>
</evidence>
<feature type="transmembrane region" description="Helical" evidence="1">
    <location>
        <begin position="32"/>
        <end position="51"/>
    </location>
</feature>
<sequence length="537" mass="59542">MSDSDSEIAQAGDTIEVDEWRRVSPLSVVAQGVRTIGSAIIPAAFVLFAAARQEDKLSGLAPWLVPILGLIIAINILPAWLNWYRLRYRIGSSDVRLEQGIISRSARSVPYDRIQDVSLEQKLIPRLLGLVEVKFETGAGGKDELTLSYVSEEEGERLREVVRGLVEGADETAAICVASEVQPGEHVSVRDTGDRLLFAMPPQRLLTFGLFSFSLVIFAVLVGVVQQFEFLLPFDVVDYIADYFEDERYAEAGSYISGMDTIARIAGIAWLIASVVLVGLASGVVKTFVRDWEFRLERTAKGFRRRRGLLTKTDVVMPVHRVQALIVSTGLIRRRFGWHGLSFISLAQDSGSANHDVAPFAKMTEIAPIASEAGFTLPERTEEWRRPSSAFYFDRGLIQSLVILLIGLVVFIVAAAEAERNVPGLYIIGAIVAVLISLTAARQYYLWRYDRHALDPEQVLSRRGWLAPRTQIANRVKLHSVEIAQGPLGRWHNYCDLVFGMAGGRFAFRGLALEDAKKLRAAVLDSIASVDFARLPK</sequence>
<keyword evidence="1" id="KW-0472">Membrane</keyword>
<dbReference type="Proteomes" id="UP000602442">
    <property type="component" value="Unassembled WGS sequence"/>
</dbReference>
<dbReference type="PANTHER" id="PTHR34473:SF2">
    <property type="entry name" value="UPF0699 TRANSMEMBRANE PROTEIN YDBT"/>
    <property type="match status" value="1"/>
</dbReference>
<dbReference type="PANTHER" id="PTHR34473">
    <property type="entry name" value="UPF0699 TRANSMEMBRANE PROTEIN YDBS"/>
    <property type="match status" value="1"/>
</dbReference>
<proteinExistence type="predicted"/>
<feature type="domain" description="YdbS-like PH" evidence="2">
    <location>
        <begin position="294"/>
        <end position="340"/>
    </location>
</feature>
<evidence type="ECO:0000256" key="1">
    <source>
        <dbReference type="SAM" id="Phobius"/>
    </source>
</evidence>
<evidence type="ECO:0000313" key="4">
    <source>
        <dbReference type="Proteomes" id="UP000602442"/>
    </source>
</evidence>
<feature type="transmembrane region" description="Helical" evidence="1">
    <location>
        <begin position="268"/>
        <end position="289"/>
    </location>
</feature>
<keyword evidence="4" id="KW-1185">Reference proteome</keyword>
<dbReference type="InterPro" id="IPR014529">
    <property type="entry name" value="UCP026631"/>
</dbReference>
<dbReference type="PIRSF" id="PIRSF026631">
    <property type="entry name" value="UCP026631"/>
    <property type="match status" value="1"/>
</dbReference>
<organism evidence="3 4">
    <name type="scientific">Aurantiacibacter sediminis</name>
    <dbReference type="NCBI Taxonomy" id="2793064"/>
    <lineage>
        <taxon>Bacteria</taxon>
        <taxon>Pseudomonadati</taxon>
        <taxon>Pseudomonadota</taxon>
        <taxon>Alphaproteobacteria</taxon>
        <taxon>Sphingomonadales</taxon>
        <taxon>Erythrobacteraceae</taxon>
        <taxon>Aurantiacibacter</taxon>
    </lineage>
</organism>
<comment type="caution">
    <text evidence="3">The sequence shown here is derived from an EMBL/GenBank/DDBJ whole genome shotgun (WGS) entry which is preliminary data.</text>
</comment>
<name>A0ABS0N0J6_9SPHN</name>
<feature type="transmembrane region" description="Helical" evidence="1">
    <location>
        <begin position="396"/>
        <end position="416"/>
    </location>
</feature>
<feature type="transmembrane region" description="Helical" evidence="1">
    <location>
        <begin position="63"/>
        <end position="83"/>
    </location>
</feature>
<feature type="transmembrane region" description="Helical" evidence="1">
    <location>
        <begin position="422"/>
        <end position="441"/>
    </location>
</feature>
<keyword evidence="1" id="KW-1133">Transmembrane helix</keyword>
<feature type="domain" description="YdbS-like PH" evidence="2">
    <location>
        <begin position="83"/>
        <end position="160"/>
    </location>
</feature>
<dbReference type="RefSeq" id="WP_197920143.1">
    <property type="nucleotide sequence ID" value="NZ_CAWPTA010000006.1"/>
</dbReference>
<accession>A0ABS0N0J6</accession>
<keyword evidence="1" id="KW-0812">Transmembrane</keyword>
<dbReference type="InterPro" id="IPR005182">
    <property type="entry name" value="YdbS-like_PH"/>
</dbReference>
<evidence type="ECO:0000313" key="3">
    <source>
        <dbReference type="EMBL" id="MBH5321488.1"/>
    </source>
</evidence>
<feature type="transmembrane region" description="Helical" evidence="1">
    <location>
        <begin position="205"/>
        <end position="225"/>
    </location>
</feature>
<dbReference type="EMBL" id="JAEANY010000001">
    <property type="protein sequence ID" value="MBH5321488.1"/>
    <property type="molecule type" value="Genomic_DNA"/>
</dbReference>
<feature type="domain" description="YdbS-like PH" evidence="2">
    <location>
        <begin position="448"/>
        <end position="521"/>
    </location>
</feature>
<protein>
    <submittedName>
        <fullName evidence="3">PH domain-containing protein</fullName>
    </submittedName>
</protein>
<dbReference type="Pfam" id="PF03703">
    <property type="entry name" value="bPH_2"/>
    <property type="match status" value="3"/>
</dbReference>